<dbReference type="PROSITE" id="PS00356">
    <property type="entry name" value="HTH_LACI_1"/>
    <property type="match status" value="1"/>
</dbReference>
<dbReference type="SUPFAM" id="SSF47413">
    <property type="entry name" value="lambda repressor-like DNA-binding domains"/>
    <property type="match status" value="1"/>
</dbReference>
<dbReference type="PROSITE" id="PS50932">
    <property type="entry name" value="HTH_LACI_2"/>
    <property type="match status" value="1"/>
</dbReference>
<dbReference type="GO" id="GO:0000976">
    <property type="term" value="F:transcription cis-regulatory region binding"/>
    <property type="evidence" value="ECO:0007669"/>
    <property type="project" value="TreeGrafter"/>
</dbReference>
<organism evidence="5 6">
    <name type="scientific">Ramlibacter cellulosilyticus</name>
    <dbReference type="NCBI Taxonomy" id="2764187"/>
    <lineage>
        <taxon>Bacteria</taxon>
        <taxon>Pseudomonadati</taxon>
        <taxon>Pseudomonadota</taxon>
        <taxon>Betaproteobacteria</taxon>
        <taxon>Burkholderiales</taxon>
        <taxon>Comamonadaceae</taxon>
        <taxon>Ramlibacter</taxon>
    </lineage>
</organism>
<dbReference type="PANTHER" id="PTHR30146:SF33">
    <property type="entry name" value="TRANSCRIPTIONAL REGULATOR"/>
    <property type="match status" value="1"/>
</dbReference>
<gene>
    <name evidence="5" type="ORF">H8N03_01265</name>
</gene>
<keyword evidence="3" id="KW-0804">Transcription</keyword>
<sequence length="360" mass="38213">MPSRKASAPVTTANRGPTAKATIRDVAALAGVSLMTVSRAMKQPQQLAPETLARVRAAMDQVGYVPNMAAVSLRLSQTRLVAAIVPTLATHVFDTMLAALTAALAKEGYEVLIGQTQYQPGREVDLVRTTLGRRPDGILVTGSVQDKTVRNLLAASGIPVIEAGDLVRNHVDMAVGMSNEKLGAAVCSHLAGLGHQRLAIFSGDDDRAQRRNKAFAREAARLGLPPVHVVLVPPPTSHPVGRKLMADLLDHGPRVDAIYCGSDMTAAGVLSECRERGIAVPGEIAVIGTGDTDFAQALYPPLTSVRVDGARIGECAAAMFLERFAGKPQEQKSVDVGFTIVERESTRMESSARQRESSRA</sequence>
<dbReference type="Pfam" id="PF00356">
    <property type="entry name" value="LacI"/>
    <property type="match status" value="1"/>
</dbReference>
<reference evidence="5" key="1">
    <citation type="submission" date="2020-08" db="EMBL/GenBank/DDBJ databases">
        <title>Ramlibacter sp. USB13 16S ribosomal RNA gene genome sequencing and assembly.</title>
        <authorList>
            <person name="Kang M."/>
        </authorList>
    </citation>
    <scope>NUCLEOTIDE SEQUENCE</scope>
    <source>
        <strain evidence="5">USB13</strain>
    </source>
</reference>
<proteinExistence type="predicted"/>
<dbReference type="InterPro" id="IPR028082">
    <property type="entry name" value="Peripla_BP_I"/>
</dbReference>
<evidence type="ECO:0000259" key="4">
    <source>
        <dbReference type="PROSITE" id="PS50932"/>
    </source>
</evidence>
<keyword evidence="6" id="KW-1185">Reference proteome</keyword>
<accession>A0A923MPN4</accession>
<dbReference type="GO" id="GO:0003700">
    <property type="term" value="F:DNA-binding transcription factor activity"/>
    <property type="evidence" value="ECO:0007669"/>
    <property type="project" value="TreeGrafter"/>
</dbReference>
<dbReference type="AlphaFoldDB" id="A0A923MPN4"/>
<dbReference type="CDD" id="cd01392">
    <property type="entry name" value="HTH_LacI"/>
    <property type="match status" value="1"/>
</dbReference>
<name>A0A923MPN4_9BURK</name>
<dbReference type="RefSeq" id="WP_187074307.1">
    <property type="nucleotide sequence ID" value="NZ_JACORT010000001.1"/>
</dbReference>
<comment type="caution">
    <text evidence="5">The sequence shown here is derived from an EMBL/GenBank/DDBJ whole genome shotgun (WGS) entry which is preliminary data.</text>
</comment>
<evidence type="ECO:0000256" key="2">
    <source>
        <dbReference type="ARBA" id="ARBA00023125"/>
    </source>
</evidence>
<dbReference type="Proteomes" id="UP000608513">
    <property type="component" value="Unassembled WGS sequence"/>
</dbReference>
<dbReference type="CDD" id="cd01575">
    <property type="entry name" value="PBP1_GntR"/>
    <property type="match status" value="1"/>
</dbReference>
<evidence type="ECO:0000256" key="3">
    <source>
        <dbReference type="ARBA" id="ARBA00023163"/>
    </source>
</evidence>
<feature type="domain" description="HTH lacI-type" evidence="4">
    <location>
        <begin position="21"/>
        <end position="75"/>
    </location>
</feature>
<evidence type="ECO:0000313" key="5">
    <source>
        <dbReference type="EMBL" id="MBC5781552.1"/>
    </source>
</evidence>
<keyword evidence="2 5" id="KW-0238">DNA-binding</keyword>
<dbReference type="SMART" id="SM00354">
    <property type="entry name" value="HTH_LACI"/>
    <property type="match status" value="1"/>
</dbReference>
<dbReference type="PANTHER" id="PTHR30146">
    <property type="entry name" value="LACI-RELATED TRANSCRIPTIONAL REPRESSOR"/>
    <property type="match status" value="1"/>
</dbReference>
<keyword evidence="1" id="KW-0805">Transcription regulation</keyword>
<dbReference type="InterPro" id="IPR046335">
    <property type="entry name" value="LacI/GalR-like_sensor"/>
</dbReference>
<evidence type="ECO:0000313" key="6">
    <source>
        <dbReference type="Proteomes" id="UP000608513"/>
    </source>
</evidence>
<dbReference type="InterPro" id="IPR010982">
    <property type="entry name" value="Lambda_DNA-bd_dom_sf"/>
</dbReference>
<dbReference type="Gene3D" id="1.10.260.40">
    <property type="entry name" value="lambda repressor-like DNA-binding domains"/>
    <property type="match status" value="1"/>
</dbReference>
<protein>
    <submittedName>
        <fullName evidence="5">LacI family DNA-binding transcriptional regulator</fullName>
    </submittedName>
</protein>
<dbReference type="SUPFAM" id="SSF53822">
    <property type="entry name" value="Periplasmic binding protein-like I"/>
    <property type="match status" value="1"/>
</dbReference>
<dbReference type="Pfam" id="PF13377">
    <property type="entry name" value="Peripla_BP_3"/>
    <property type="match status" value="1"/>
</dbReference>
<evidence type="ECO:0000256" key="1">
    <source>
        <dbReference type="ARBA" id="ARBA00023015"/>
    </source>
</evidence>
<dbReference type="EMBL" id="JACORT010000001">
    <property type="protein sequence ID" value="MBC5781552.1"/>
    <property type="molecule type" value="Genomic_DNA"/>
</dbReference>
<dbReference type="InterPro" id="IPR000843">
    <property type="entry name" value="HTH_LacI"/>
</dbReference>
<dbReference type="Gene3D" id="3.40.50.2300">
    <property type="match status" value="2"/>
</dbReference>